<dbReference type="EMBL" id="JBFMKM010000012">
    <property type="protein sequence ID" value="KAL1303029.1"/>
    <property type="molecule type" value="Genomic_DNA"/>
</dbReference>
<organism evidence="2 3">
    <name type="scientific">Neodothiora populina</name>
    <dbReference type="NCBI Taxonomy" id="2781224"/>
    <lineage>
        <taxon>Eukaryota</taxon>
        <taxon>Fungi</taxon>
        <taxon>Dikarya</taxon>
        <taxon>Ascomycota</taxon>
        <taxon>Pezizomycotina</taxon>
        <taxon>Dothideomycetes</taxon>
        <taxon>Dothideomycetidae</taxon>
        <taxon>Dothideales</taxon>
        <taxon>Dothioraceae</taxon>
        <taxon>Neodothiora</taxon>
    </lineage>
</organism>
<accession>A0ABR3PA33</accession>
<gene>
    <name evidence="2" type="ORF">AAFC00_003342</name>
</gene>
<dbReference type="InterPro" id="IPR032710">
    <property type="entry name" value="NTF2-like_dom_sf"/>
</dbReference>
<comment type="caution">
    <text evidence="2">The sequence shown here is derived from an EMBL/GenBank/DDBJ whole genome shotgun (WGS) entry which is preliminary data.</text>
</comment>
<evidence type="ECO:0000313" key="2">
    <source>
        <dbReference type="EMBL" id="KAL1303029.1"/>
    </source>
</evidence>
<dbReference type="Proteomes" id="UP001562354">
    <property type="component" value="Unassembled WGS sequence"/>
</dbReference>
<dbReference type="InterPro" id="IPR037401">
    <property type="entry name" value="SnoaL-like"/>
</dbReference>
<sequence length="157" mass="17222">MAQNALDYEAIRNTVALYCIALDTKDFSLFQDVFASTLDARYPFGGAFDDRDALANAIRKRLEPVTTQHALTTQSITIDEGASSASATTYFTGIHLGQGRWKGQIVTAYGRYDDRLECSPGSSKVVPGATGQWLITKRKVTFMGRVGEEGVMKGERE</sequence>
<dbReference type="RefSeq" id="XP_069199304.1">
    <property type="nucleotide sequence ID" value="XM_069342801.1"/>
</dbReference>
<name>A0ABR3PA33_9PEZI</name>
<evidence type="ECO:0000313" key="3">
    <source>
        <dbReference type="Proteomes" id="UP001562354"/>
    </source>
</evidence>
<dbReference type="SUPFAM" id="SSF54427">
    <property type="entry name" value="NTF2-like"/>
    <property type="match status" value="1"/>
</dbReference>
<keyword evidence="3" id="KW-1185">Reference proteome</keyword>
<evidence type="ECO:0000259" key="1">
    <source>
        <dbReference type="Pfam" id="PF13577"/>
    </source>
</evidence>
<proteinExistence type="predicted"/>
<dbReference type="Gene3D" id="3.10.450.50">
    <property type="match status" value="1"/>
</dbReference>
<protein>
    <recommendedName>
        <fullName evidence="1">SnoaL-like domain-containing protein</fullName>
    </recommendedName>
</protein>
<feature type="domain" description="SnoaL-like" evidence="1">
    <location>
        <begin position="5"/>
        <end position="139"/>
    </location>
</feature>
<dbReference type="GeneID" id="95977043"/>
<reference evidence="2 3" key="1">
    <citation type="submission" date="2024-07" db="EMBL/GenBank/DDBJ databases">
        <title>Draft sequence of the Neodothiora populina.</title>
        <authorList>
            <person name="Drown D.D."/>
            <person name="Schuette U.S."/>
            <person name="Buechlein A.B."/>
            <person name="Rusch D.R."/>
            <person name="Winton L.W."/>
            <person name="Adams G.A."/>
        </authorList>
    </citation>
    <scope>NUCLEOTIDE SEQUENCE [LARGE SCALE GENOMIC DNA]</scope>
    <source>
        <strain evidence="2 3">CPC 39397</strain>
    </source>
</reference>
<dbReference type="Pfam" id="PF13577">
    <property type="entry name" value="SnoaL_4"/>
    <property type="match status" value="1"/>
</dbReference>